<protein>
    <submittedName>
        <fullName evidence="2">Protein NLRC3</fullName>
    </submittedName>
</protein>
<evidence type="ECO:0000313" key="1">
    <source>
        <dbReference type="Proteomes" id="UP000000437"/>
    </source>
</evidence>
<name>A0AC58JSX8_DANRE</name>
<reference evidence="2" key="1">
    <citation type="submission" date="2025-08" db="UniProtKB">
        <authorList>
            <consortium name="RefSeq"/>
        </authorList>
    </citation>
    <scope>IDENTIFICATION</scope>
    <source>
        <strain evidence="2">Tuebingen</strain>
        <tissue evidence="2">Fibroblasts and whole tissue</tissue>
    </source>
</reference>
<dbReference type="RefSeq" id="XP_073809591.1">
    <property type="nucleotide sequence ID" value="XM_073953490.1"/>
</dbReference>
<proteinExistence type="predicted"/>
<dbReference type="Proteomes" id="UP000000437">
    <property type="component" value="Chromosome 6"/>
</dbReference>
<evidence type="ECO:0000313" key="2">
    <source>
        <dbReference type="RefSeq" id="XP_073809591.1"/>
    </source>
</evidence>
<keyword evidence="1" id="KW-1185">Reference proteome</keyword>
<organism evidence="1 2">
    <name type="scientific">Danio rerio</name>
    <name type="common">Zebrafish</name>
    <name type="synonym">Brachydanio rerio</name>
    <dbReference type="NCBI Taxonomy" id="7955"/>
    <lineage>
        <taxon>Eukaryota</taxon>
        <taxon>Metazoa</taxon>
        <taxon>Chordata</taxon>
        <taxon>Craniata</taxon>
        <taxon>Vertebrata</taxon>
        <taxon>Euteleostomi</taxon>
        <taxon>Actinopterygii</taxon>
        <taxon>Neopterygii</taxon>
        <taxon>Teleostei</taxon>
        <taxon>Ostariophysi</taxon>
        <taxon>Cypriniformes</taxon>
        <taxon>Danionidae</taxon>
        <taxon>Danioninae</taxon>
        <taxon>Danio</taxon>
    </lineage>
</organism>
<accession>A0AC58JSX8</accession>
<gene>
    <name evidence="2" type="primary">LOC137495879</name>
</gene>
<sequence length="1062" mass="120299">MAASVLDLLYDTLDDLEQDRLNRFRSYLKADRRIRAGKLENAGYTEIVNLMMEFYNQKEAVMITLYILRKMRQNQLAEELENKYEEVHSGLEQEDLWLQELLKTHKIKMKMKVEQIFEGKQIKKANLKEVYTELFITEGDIREVNREHEILLIDDAFKTCKAQNKTKHEAIKCNDVFNLNKDQQEKIVLTKGIAGVGKTVSVHKFILDWAEGKANDEIDFVFLLPFRKMNCIKDTKISLLELLQRFNPELKDLETTQIVHICSCTLAFIFDGLDESRLPLEFKSGMVTSVKERSSVDQLFTSLVNGSLLPSALIWVTSRPAAANQIPPEYVGLTTEVRGFADQQKEEYFRKRITDEAQASRMISHIRKSPSLYIMCYIPVFCWITATVLTDILTGKDEETINTTLTEMYIHFLLIQMNLKSQKHDQKTERERTKLLDSNKTMILKLAKLAFEQLKKDNAVFYEEDLNACGIDVHGDFESIGMLTEIFQQEAGLHELKTFSFVHLSVQEFLAAVHVFLCYLDKNMEELQFFLEEKQTRVWYKRLLFSQSALHADIPLHDLLTHAVNKAVQSEKGHFNLFLRFLLGISLESNQKLLKGLFTHNKDSRDSITTTTKHITEILHSQDVSAETSVNLFYCLLELKDDSLYKQTKEYLRTNLGKPLSSSMCSLLAYVLLMSEEVLDELNLRMYTRSLGGCLSLLPVVRCCRKAILSMCSLNDSCCETVALALQNLNSPLTELDMSSNIIQDSGVKLLCEGMNSPHCQLKKLSLDFCMLTDQCCESLSSALQSSNSRLIELDMSDNNLQDSGVELLCEGLKSSTCQLEKLRMGSCNLTGQCCESLSSALQSSNSRLIELDVSNNDLQDSGVKLLCDGLKSCQLEKLRLEQCNLTGQCCESLSSALQSSNSRLKELDVSNNDLRDSGVKLLCEGMKSPNCHLEKLRLFSINLTDQCHESLTSVLQSSNSHLLELDLSFNDLQDSGVILLCDGLKSPNCQLEKLRLVCCNLSDFCCESLALALHSSNSHLKELDMSGNSLLDSGARPYCLEEPEDSIPCLCLVCCFSSCAP</sequence>